<dbReference type="Proteomes" id="UP001066276">
    <property type="component" value="Chromosome 12"/>
</dbReference>
<feature type="compositionally biased region" description="Polar residues" evidence="1">
    <location>
        <begin position="30"/>
        <end position="42"/>
    </location>
</feature>
<keyword evidence="3" id="KW-1185">Reference proteome</keyword>
<evidence type="ECO:0000256" key="1">
    <source>
        <dbReference type="SAM" id="MobiDB-lite"/>
    </source>
</evidence>
<dbReference type="AlphaFoldDB" id="A0AAV7KWD0"/>
<organism evidence="2 3">
    <name type="scientific">Pleurodeles waltl</name>
    <name type="common">Iberian ribbed newt</name>
    <dbReference type="NCBI Taxonomy" id="8319"/>
    <lineage>
        <taxon>Eukaryota</taxon>
        <taxon>Metazoa</taxon>
        <taxon>Chordata</taxon>
        <taxon>Craniata</taxon>
        <taxon>Vertebrata</taxon>
        <taxon>Euteleostomi</taxon>
        <taxon>Amphibia</taxon>
        <taxon>Batrachia</taxon>
        <taxon>Caudata</taxon>
        <taxon>Salamandroidea</taxon>
        <taxon>Salamandridae</taxon>
        <taxon>Pleurodelinae</taxon>
        <taxon>Pleurodeles</taxon>
    </lineage>
</organism>
<reference evidence="2" key="1">
    <citation type="journal article" date="2022" name="bioRxiv">
        <title>Sequencing and chromosome-scale assembly of the giantPleurodeles waltlgenome.</title>
        <authorList>
            <person name="Brown T."/>
            <person name="Elewa A."/>
            <person name="Iarovenko S."/>
            <person name="Subramanian E."/>
            <person name="Araus A.J."/>
            <person name="Petzold A."/>
            <person name="Susuki M."/>
            <person name="Suzuki K.-i.T."/>
            <person name="Hayashi T."/>
            <person name="Toyoda A."/>
            <person name="Oliveira C."/>
            <person name="Osipova E."/>
            <person name="Leigh N.D."/>
            <person name="Simon A."/>
            <person name="Yun M.H."/>
        </authorList>
    </citation>
    <scope>NUCLEOTIDE SEQUENCE</scope>
    <source>
        <strain evidence="2">20211129_DDA</strain>
        <tissue evidence="2">Liver</tissue>
    </source>
</reference>
<sequence length="113" mass="11642">MPVRGSTAEPTGVGAGAAARQEKSCGSGGASENKTLRASTRSAAEPDKVRAASLAKVVSAPLVKNFKAKSHADMAAKTQVITGNNSDKSGNVEPKVNTPFGDCVTNRQEETRK</sequence>
<protein>
    <submittedName>
        <fullName evidence="2">Uncharacterized protein</fullName>
    </submittedName>
</protein>
<name>A0AAV7KWD0_PLEWA</name>
<accession>A0AAV7KWD0</accession>
<proteinExistence type="predicted"/>
<dbReference type="EMBL" id="JANPWB010000016">
    <property type="protein sequence ID" value="KAJ1083776.1"/>
    <property type="molecule type" value="Genomic_DNA"/>
</dbReference>
<evidence type="ECO:0000313" key="2">
    <source>
        <dbReference type="EMBL" id="KAJ1083776.1"/>
    </source>
</evidence>
<feature type="region of interest" description="Disordered" evidence="1">
    <location>
        <begin position="1"/>
        <end position="49"/>
    </location>
</feature>
<feature type="region of interest" description="Disordered" evidence="1">
    <location>
        <begin position="77"/>
        <end position="113"/>
    </location>
</feature>
<feature type="compositionally biased region" description="Polar residues" evidence="1">
    <location>
        <begin position="79"/>
        <end position="89"/>
    </location>
</feature>
<gene>
    <name evidence="2" type="ORF">NDU88_003931</name>
</gene>
<comment type="caution">
    <text evidence="2">The sequence shown here is derived from an EMBL/GenBank/DDBJ whole genome shotgun (WGS) entry which is preliminary data.</text>
</comment>
<evidence type="ECO:0000313" key="3">
    <source>
        <dbReference type="Proteomes" id="UP001066276"/>
    </source>
</evidence>